<feature type="chain" id="PRO_5046883275" description="Alpha-galactosidase" evidence="8">
    <location>
        <begin position="23"/>
        <end position="803"/>
    </location>
</feature>
<comment type="subunit">
    <text evidence="7">Homodimer.</text>
</comment>
<dbReference type="SUPFAM" id="SSF56574">
    <property type="entry name" value="Serpins"/>
    <property type="match status" value="1"/>
</dbReference>
<keyword evidence="4" id="KW-0722">Serine protease inhibitor</keyword>
<dbReference type="EC" id="3.2.1.-" evidence="7"/>
<dbReference type="Proteomes" id="UP001652740">
    <property type="component" value="Unplaced"/>
</dbReference>
<dbReference type="GeneID" id="113513446"/>
<evidence type="ECO:0000256" key="1">
    <source>
        <dbReference type="ARBA" id="ARBA00009743"/>
    </source>
</evidence>
<dbReference type="PANTHER" id="PTHR11452:SF83">
    <property type="entry name" value="ALPHA-GALACTOSIDASE"/>
    <property type="match status" value="1"/>
</dbReference>
<dbReference type="PANTHER" id="PTHR11452">
    <property type="entry name" value="ALPHA-GALACTOSIDASE/ALPHA-N-ACETYLGALACTOSAMINIDASE"/>
    <property type="match status" value="1"/>
</dbReference>
<accession>A0ABM3N3F7</accession>
<dbReference type="InterPro" id="IPR023796">
    <property type="entry name" value="Serpin_dom"/>
</dbReference>
<dbReference type="InterPro" id="IPR002241">
    <property type="entry name" value="Glyco_hydro_27"/>
</dbReference>
<gene>
    <name evidence="11" type="primary">LOC113513446</name>
</gene>
<dbReference type="InterPro" id="IPR013780">
    <property type="entry name" value="Glyco_hydro_b"/>
</dbReference>
<keyword evidence="3 7" id="KW-0378">Hydrolase</keyword>
<dbReference type="InterPro" id="IPR042178">
    <property type="entry name" value="Serpin_sf_1"/>
</dbReference>
<protein>
    <recommendedName>
        <fullName evidence="7">Alpha-galactosidase</fullName>
        <ecNumber evidence="7">3.2.1.-</ecNumber>
    </recommendedName>
</protein>
<dbReference type="RefSeq" id="XP_052758079.1">
    <property type="nucleotide sequence ID" value="XM_052902119.1"/>
</dbReference>
<keyword evidence="7" id="KW-1015">Disulfide bond</keyword>
<evidence type="ECO:0000313" key="10">
    <source>
        <dbReference type="Proteomes" id="UP001652740"/>
    </source>
</evidence>
<keyword evidence="5 7" id="KW-0326">Glycosidase</keyword>
<evidence type="ECO:0000256" key="8">
    <source>
        <dbReference type="SAM" id="SignalP"/>
    </source>
</evidence>
<organism evidence="10 11">
    <name type="scientific">Galleria mellonella</name>
    <name type="common">Greater wax moth</name>
    <dbReference type="NCBI Taxonomy" id="7137"/>
    <lineage>
        <taxon>Eukaryota</taxon>
        <taxon>Metazoa</taxon>
        <taxon>Ecdysozoa</taxon>
        <taxon>Arthropoda</taxon>
        <taxon>Hexapoda</taxon>
        <taxon>Insecta</taxon>
        <taxon>Pterygota</taxon>
        <taxon>Neoptera</taxon>
        <taxon>Endopterygota</taxon>
        <taxon>Lepidoptera</taxon>
        <taxon>Glossata</taxon>
        <taxon>Ditrysia</taxon>
        <taxon>Pyraloidea</taxon>
        <taxon>Pyralidae</taxon>
        <taxon>Galleriinae</taxon>
        <taxon>Galleria</taxon>
    </lineage>
</organism>
<evidence type="ECO:0000313" key="11">
    <source>
        <dbReference type="RefSeq" id="XP_052758079.1"/>
    </source>
</evidence>
<dbReference type="InterPro" id="IPR042185">
    <property type="entry name" value="Serpin_sf_2"/>
</dbReference>
<dbReference type="InterPro" id="IPR017853">
    <property type="entry name" value="GH"/>
</dbReference>
<proteinExistence type="inferred from homology"/>
<evidence type="ECO:0000256" key="7">
    <source>
        <dbReference type="RuleBase" id="RU361168"/>
    </source>
</evidence>
<dbReference type="Gene3D" id="3.20.20.70">
    <property type="entry name" value="Aldolase class I"/>
    <property type="match status" value="1"/>
</dbReference>
<dbReference type="Pfam" id="PF16499">
    <property type="entry name" value="Melibiase_2"/>
    <property type="match status" value="1"/>
</dbReference>
<dbReference type="Gene3D" id="3.30.497.10">
    <property type="entry name" value="Antithrombin, subunit I, domain 2"/>
    <property type="match status" value="1"/>
</dbReference>
<keyword evidence="2" id="KW-0646">Protease inhibitor</keyword>
<keyword evidence="8" id="KW-0732">Signal</keyword>
<comment type="similarity">
    <text evidence="1 7">Belongs to the glycosyl hydrolase 27 family.</text>
</comment>
<dbReference type="InterPro" id="IPR000111">
    <property type="entry name" value="Glyco_hydro_27/36_CS"/>
</dbReference>
<feature type="domain" description="Serpin" evidence="9">
    <location>
        <begin position="436"/>
        <end position="800"/>
    </location>
</feature>
<dbReference type="Gene3D" id="2.60.40.1180">
    <property type="entry name" value="Golgi alpha-mannosidase II"/>
    <property type="match status" value="1"/>
</dbReference>
<dbReference type="SUPFAM" id="SSF51445">
    <property type="entry name" value="(Trans)glycosidases"/>
    <property type="match status" value="1"/>
</dbReference>
<dbReference type="PRINTS" id="PR00740">
    <property type="entry name" value="GLHYDRLASE27"/>
</dbReference>
<keyword evidence="10" id="KW-1185">Reference proteome</keyword>
<dbReference type="CDD" id="cd14792">
    <property type="entry name" value="GH27"/>
    <property type="match status" value="1"/>
</dbReference>
<evidence type="ECO:0000256" key="5">
    <source>
        <dbReference type="ARBA" id="ARBA00023295"/>
    </source>
</evidence>
<dbReference type="Gene3D" id="2.30.39.10">
    <property type="entry name" value="Alpha-1-antitrypsin, domain 1"/>
    <property type="match status" value="1"/>
</dbReference>
<evidence type="ECO:0000256" key="4">
    <source>
        <dbReference type="ARBA" id="ARBA00022900"/>
    </source>
</evidence>
<feature type="signal peptide" evidence="8">
    <location>
        <begin position="1"/>
        <end position="22"/>
    </location>
</feature>
<evidence type="ECO:0000259" key="9">
    <source>
        <dbReference type="SMART" id="SM00093"/>
    </source>
</evidence>
<dbReference type="InterPro" id="IPR013785">
    <property type="entry name" value="Aldolase_TIM"/>
</dbReference>
<evidence type="ECO:0000256" key="3">
    <source>
        <dbReference type="ARBA" id="ARBA00022801"/>
    </source>
</evidence>
<comment type="similarity">
    <text evidence="6">Belongs to the serpin family.</text>
</comment>
<reference evidence="11" key="1">
    <citation type="submission" date="2025-08" db="UniProtKB">
        <authorList>
            <consortium name="RefSeq"/>
        </authorList>
    </citation>
    <scope>IDENTIFICATION</scope>
    <source>
        <tissue evidence="11">Whole larvae</tissue>
    </source>
</reference>
<sequence>MFRLRRQLIALFFAFFLDKVRLLDNGLARTPPMGWMSWGYYMCGDKCDDKPEKCLDEQLILSVVDTFYKEGYQEAGFEYIIIDDCWSEKKRDEYGRLVPDKKRFPRGMKFIADYIHARGLKFGMYTNIATTTCMRYPGSRGHFSTDAKTFAEWGVDYLKVDGCFVEEDYLNIAYIKLGQYLNETGKPMVYSCSWPYYIEYIHNKKADYDSVARYCNLWRNYHDVVLSWSAVKAIIDHYEKEYPILEQYHGPGHWNDPDMLIFGTGTLSNSQSRVHLAVYAMWSAPLLLSCDMTKVRPYEKKLLQNMELMAIAKDPLGLMARPYKLANSVTLWVKRHLPMKGDMYHSFSFAFVNVHEESRAVSFTPRRYGLNSTDGYTIMDVFTKDFIRNVTLNDSIDVELPPEAQKFFQGDAPNRQPDVCNQDVYKRFQLALHEFYTKLNLLISENNSHYVFSPLSVWLSIMTLAEGCDPVYQKELFAVLNLPEQKCLREQYYNFGLKQLPKTGDDVEIVSKNLFVLDEYTKVEPNWAKFADGSFLELAFSPIKSDPNFAAENLRQLLKFHSTPILNGNSALFNSIDFQFLWRYTFAESEIQSNAPFYNDAGKEIGRVDLMRMKRRVRLAHLPHLNAKVLELPVGHNGRYKMIIVMNDDLGLFRSFIGRLLTKYLYEILESLKESIVPLEVAIPRFDINFEFDARIALENMGIKELWSNPSVTSYISQPPALPGSYHQRVLLKVGNQGLEDSVDRTPNTIIGGMINVVSNVGTGAASVIGREFIANKPFGFMLLDGESSSCIFAGAYTGPTVV</sequence>
<evidence type="ECO:0000256" key="2">
    <source>
        <dbReference type="ARBA" id="ARBA00022690"/>
    </source>
</evidence>
<evidence type="ECO:0000256" key="6">
    <source>
        <dbReference type="RuleBase" id="RU000411"/>
    </source>
</evidence>
<dbReference type="SMART" id="SM00093">
    <property type="entry name" value="SERPIN"/>
    <property type="match status" value="1"/>
</dbReference>
<dbReference type="PROSITE" id="PS00512">
    <property type="entry name" value="ALPHA_GALACTOSIDASE"/>
    <property type="match status" value="1"/>
</dbReference>
<name>A0ABM3N3F7_GALME</name>
<dbReference type="InterPro" id="IPR036186">
    <property type="entry name" value="Serpin_sf"/>
</dbReference>
<dbReference type="Pfam" id="PF00079">
    <property type="entry name" value="Serpin"/>
    <property type="match status" value="1"/>
</dbReference>